<feature type="region of interest" description="Disordered" evidence="1">
    <location>
        <begin position="26"/>
        <end position="45"/>
    </location>
</feature>
<dbReference type="EMBL" id="JBBBZM010000047">
    <property type="protein sequence ID" value="KAL0636564.1"/>
    <property type="molecule type" value="Genomic_DNA"/>
</dbReference>
<evidence type="ECO:0000259" key="2">
    <source>
        <dbReference type="SMART" id="SM01083"/>
    </source>
</evidence>
<dbReference type="PANTHER" id="PTHR22093">
    <property type="entry name" value="LEUKOCYTE RECEPTOR CLUSTER LRC MEMBER 1"/>
    <property type="match status" value="1"/>
</dbReference>
<proteinExistence type="predicted"/>
<evidence type="ECO:0000313" key="3">
    <source>
        <dbReference type="EMBL" id="KAL0636564.1"/>
    </source>
</evidence>
<feature type="compositionally biased region" description="Basic and acidic residues" evidence="1">
    <location>
        <begin position="255"/>
        <end position="267"/>
    </location>
</feature>
<feature type="compositionally biased region" description="Basic and acidic residues" evidence="1">
    <location>
        <begin position="182"/>
        <end position="202"/>
    </location>
</feature>
<feature type="compositionally biased region" description="Basic residues" evidence="1">
    <location>
        <begin position="300"/>
        <end position="314"/>
    </location>
</feature>
<feature type="region of interest" description="Disordered" evidence="1">
    <location>
        <begin position="182"/>
        <end position="379"/>
    </location>
</feature>
<feature type="compositionally biased region" description="Basic and acidic residues" evidence="1">
    <location>
        <begin position="213"/>
        <end position="231"/>
    </location>
</feature>
<protein>
    <recommendedName>
        <fullName evidence="2">CBF1-interacting co-repressor CIR N-terminal domain-containing protein</fullName>
    </recommendedName>
</protein>
<evidence type="ECO:0000313" key="4">
    <source>
        <dbReference type="Proteomes" id="UP001447188"/>
    </source>
</evidence>
<feature type="region of interest" description="Disordered" evidence="1">
    <location>
        <begin position="78"/>
        <end position="150"/>
    </location>
</feature>
<keyword evidence="4" id="KW-1185">Reference proteome</keyword>
<sequence length="379" mass="43601">MPLHLLQHKSYHVYSTTNIERVQRDEAAARAKEEAEEQRMQEADAEHRMRVLRARAEGIDTPVPIRNREEPFAAVVARPVAPNDSSQIDKSETTVVGRPAPPPPDRLRKTSPALTGADGHINLFSDLERPNRRNKVEKNAEHEAEKKAKEEKLEAQYTMGLGKPAEELKPWYSTLDMVGEVKGRKKTDGEIRKDDRGKDWRDPLVAIRRGVRGVKEAEEAREEWKRIKELEVGSPAGLAALDSGKTSGARKSREKRQGRDRSPEIHHDRSRRRGRSPSGIEHQNHLRKHSRHESTTETKPHRHRRRHRSSRSRSPHCGTGPQNDPMEKLRRERDEREKVERRKAEIMLDKEKEHRLPGWEAAGGGRYSSQFGIGEVRRR</sequence>
<evidence type="ECO:0000256" key="1">
    <source>
        <dbReference type="SAM" id="MobiDB-lite"/>
    </source>
</evidence>
<name>A0ABR3GKW3_9PEZI</name>
<dbReference type="Proteomes" id="UP001447188">
    <property type="component" value="Unassembled WGS sequence"/>
</dbReference>
<dbReference type="SMART" id="SM01083">
    <property type="entry name" value="Cir_N"/>
    <property type="match status" value="1"/>
</dbReference>
<gene>
    <name evidence="3" type="ORF">Q9L58_004401</name>
</gene>
<organism evidence="3 4">
    <name type="scientific">Discina gigas</name>
    <dbReference type="NCBI Taxonomy" id="1032678"/>
    <lineage>
        <taxon>Eukaryota</taxon>
        <taxon>Fungi</taxon>
        <taxon>Dikarya</taxon>
        <taxon>Ascomycota</taxon>
        <taxon>Pezizomycotina</taxon>
        <taxon>Pezizomycetes</taxon>
        <taxon>Pezizales</taxon>
        <taxon>Discinaceae</taxon>
        <taxon>Discina</taxon>
    </lineage>
</organism>
<feature type="domain" description="CBF1-interacting co-repressor CIR N-terminal" evidence="2">
    <location>
        <begin position="10"/>
        <end position="46"/>
    </location>
</feature>
<reference evidence="3 4" key="1">
    <citation type="submission" date="2024-02" db="EMBL/GenBank/DDBJ databases">
        <title>Discinaceae phylogenomics.</title>
        <authorList>
            <person name="Dirks A.C."/>
            <person name="James T.Y."/>
        </authorList>
    </citation>
    <scope>NUCLEOTIDE SEQUENCE [LARGE SCALE GENOMIC DNA]</scope>
    <source>
        <strain evidence="3 4">ACD0624</strain>
    </source>
</reference>
<feature type="compositionally biased region" description="Basic and acidic residues" evidence="1">
    <location>
        <begin position="126"/>
        <end position="150"/>
    </location>
</feature>
<feature type="compositionally biased region" description="Basic and acidic residues" evidence="1">
    <location>
        <begin position="325"/>
        <end position="357"/>
    </location>
</feature>
<accession>A0ABR3GKW3</accession>
<comment type="caution">
    <text evidence="3">The sequence shown here is derived from an EMBL/GenBank/DDBJ whole genome shotgun (WGS) entry which is preliminary data.</text>
</comment>
<dbReference type="InterPro" id="IPR039875">
    <property type="entry name" value="LENG1-like"/>
</dbReference>
<dbReference type="PANTHER" id="PTHR22093:SF0">
    <property type="entry name" value="LEUKOCYTE RECEPTOR CLUSTER MEMBER 1"/>
    <property type="match status" value="1"/>
</dbReference>
<dbReference type="InterPro" id="IPR019339">
    <property type="entry name" value="CIR_N_dom"/>
</dbReference>